<evidence type="ECO:0000313" key="6">
    <source>
        <dbReference type="Proteomes" id="UP000177838"/>
    </source>
</evidence>
<gene>
    <name evidence="5" type="ORF">A2589_01085</name>
</gene>
<proteinExistence type="predicted"/>
<dbReference type="SUPFAM" id="SSF53098">
    <property type="entry name" value="Ribonuclease H-like"/>
    <property type="match status" value="1"/>
</dbReference>
<feature type="domain" description="Exonuclease" evidence="4">
    <location>
        <begin position="5"/>
        <end position="184"/>
    </location>
</feature>
<evidence type="ECO:0000313" key="5">
    <source>
        <dbReference type="EMBL" id="OHA59443.1"/>
    </source>
</evidence>
<sequence length="184" mass="20685">MKKHNLAFIDVETTGFDPERHEIIELGCVVAKQSESTDNQGAKLQVLHELEYKIQPQNLAAADPQALRINGYNEADWLFGVSLEQALTDLSAKVEGATFVAHNVIFDWNFVSRAFSKTGVKNTMHYGKLDTLSIAFALLYREDRVQSFKLESLAEFFGVKNEKAHTALADARATMEIYKKMLSI</sequence>
<dbReference type="Proteomes" id="UP000177838">
    <property type="component" value="Unassembled WGS sequence"/>
</dbReference>
<dbReference type="SMART" id="SM00479">
    <property type="entry name" value="EXOIII"/>
    <property type="match status" value="1"/>
</dbReference>
<dbReference type="Gene3D" id="3.30.420.10">
    <property type="entry name" value="Ribonuclease H-like superfamily/Ribonuclease H"/>
    <property type="match status" value="1"/>
</dbReference>
<dbReference type="CDD" id="cd06127">
    <property type="entry name" value="DEDDh"/>
    <property type="match status" value="1"/>
</dbReference>
<keyword evidence="1" id="KW-0540">Nuclease</keyword>
<dbReference type="InterPro" id="IPR012337">
    <property type="entry name" value="RNaseH-like_sf"/>
</dbReference>
<evidence type="ECO:0000256" key="1">
    <source>
        <dbReference type="ARBA" id="ARBA00022722"/>
    </source>
</evidence>
<dbReference type="PANTHER" id="PTHR30231">
    <property type="entry name" value="DNA POLYMERASE III SUBUNIT EPSILON"/>
    <property type="match status" value="1"/>
</dbReference>
<dbReference type="InterPro" id="IPR036397">
    <property type="entry name" value="RNaseH_sf"/>
</dbReference>
<name>A0A1G2QGC3_9BACT</name>
<dbReference type="GO" id="GO:0003676">
    <property type="term" value="F:nucleic acid binding"/>
    <property type="evidence" value="ECO:0007669"/>
    <property type="project" value="InterPro"/>
</dbReference>
<dbReference type="GO" id="GO:0008408">
    <property type="term" value="F:3'-5' exonuclease activity"/>
    <property type="evidence" value="ECO:0007669"/>
    <property type="project" value="TreeGrafter"/>
</dbReference>
<dbReference type="AlphaFoldDB" id="A0A1G2QGC3"/>
<protein>
    <recommendedName>
        <fullName evidence="4">Exonuclease domain-containing protein</fullName>
    </recommendedName>
</protein>
<accession>A0A1G2QGC3</accession>
<organism evidence="5 6">
    <name type="scientific">Candidatus Vogelbacteria bacterium RIFOXYD1_FULL_46_19</name>
    <dbReference type="NCBI Taxonomy" id="1802439"/>
    <lineage>
        <taxon>Bacteria</taxon>
        <taxon>Candidatus Vogeliibacteriota</taxon>
    </lineage>
</organism>
<comment type="caution">
    <text evidence="5">The sequence shown here is derived from an EMBL/GenBank/DDBJ whole genome shotgun (WGS) entry which is preliminary data.</text>
</comment>
<evidence type="ECO:0000256" key="2">
    <source>
        <dbReference type="ARBA" id="ARBA00022801"/>
    </source>
</evidence>
<dbReference type="InterPro" id="IPR013520">
    <property type="entry name" value="Ribonucl_H"/>
</dbReference>
<dbReference type="STRING" id="1802439.A2589_01085"/>
<dbReference type="PANTHER" id="PTHR30231:SF4">
    <property type="entry name" value="PROTEIN NEN2"/>
    <property type="match status" value="1"/>
</dbReference>
<keyword evidence="3" id="KW-0269">Exonuclease</keyword>
<evidence type="ECO:0000259" key="4">
    <source>
        <dbReference type="SMART" id="SM00479"/>
    </source>
</evidence>
<evidence type="ECO:0000256" key="3">
    <source>
        <dbReference type="ARBA" id="ARBA00022839"/>
    </source>
</evidence>
<dbReference type="Pfam" id="PF00929">
    <property type="entry name" value="RNase_T"/>
    <property type="match status" value="1"/>
</dbReference>
<keyword evidence="2" id="KW-0378">Hydrolase</keyword>
<dbReference type="EMBL" id="MHTK01000006">
    <property type="protein sequence ID" value="OHA59443.1"/>
    <property type="molecule type" value="Genomic_DNA"/>
</dbReference>
<dbReference type="FunFam" id="3.30.420.10:FF:000045">
    <property type="entry name" value="3'-5' exonuclease DinG"/>
    <property type="match status" value="1"/>
</dbReference>
<reference evidence="5 6" key="1">
    <citation type="journal article" date="2016" name="Nat. Commun.">
        <title>Thousands of microbial genomes shed light on interconnected biogeochemical processes in an aquifer system.</title>
        <authorList>
            <person name="Anantharaman K."/>
            <person name="Brown C.T."/>
            <person name="Hug L.A."/>
            <person name="Sharon I."/>
            <person name="Castelle C.J."/>
            <person name="Probst A.J."/>
            <person name="Thomas B.C."/>
            <person name="Singh A."/>
            <person name="Wilkins M.J."/>
            <person name="Karaoz U."/>
            <person name="Brodie E.L."/>
            <person name="Williams K.H."/>
            <person name="Hubbard S.S."/>
            <person name="Banfield J.F."/>
        </authorList>
    </citation>
    <scope>NUCLEOTIDE SEQUENCE [LARGE SCALE GENOMIC DNA]</scope>
</reference>